<evidence type="ECO:0000256" key="5">
    <source>
        <dbReference type="ARBA" id="ARBA00022989"/>
    </source>
</evidence>
<organism evidence="9 10">
    <name type="scientific">Mycolicibacterium obuense</name>
    <dbReference type="NCBI Taxonomy" id="1807"/>
    <lineage>
        <taxon>Bacteria</taxon>
        <taxon>Bacillati</taxon>
        <taxon>Actinomycetota</taxon>
        <taxon>Actinomycetes</taxon>
        <taxon>Mycobacteriales</taxon>
        <taxon>Mycobacteriaceae</taxon>
        <taxon>Mycolicibacterium</taxon>
    </lineage>
</organism>
<evidence type="ECO:0000256" key="4">
    <source>
        <dbReference type="ARBA" id="ARBA00022692"/>
    </source>
</evidence>
<keyword evidence="5 7" id="KW-1133">Transmembrane helix</keyword>
<dbReference type="OrthoDB" id="9781469at2"/>
<dbReference type="Proteomes" id="UP000034150">
    <property type="component" value="Unassembled WGS sequence"/>
</dbReference>
<feature type="transmembrane region" description="Helical" evidence="7">
    <location>
        <begin position="112"/>
        <end position="133"/>
    </location>
</feature>
<feature type="transmembrane region" description="Helical" evidence="7">
    <location>
        <begin position="407"/>
        <end position="427"/>
    </location>
</feature>
<feature type="transmembrane region" description="Helical" evidence="7">
    <location>
        <begin position="21"/>
        <end position="43"/>
    </location>
</feature>
<dbReference type="CDD" id="cd17321">
    <property type="entry name" value="MFS_MMR_MDR_like"/>
    <property type="match status" value="1"/>
</dbReference>
<feature type="domain" description="Major facilitator superfamily (MFS) profile" evidence="8">
    <location>
        <begin position="21"/>
        <end position="501"/>
    </location>
</feature>
<feature type="transmembrane region" description="Helical" evidence="7">
    <location>
        <begin position="236"/>
        <end position="254"/>
    </location>
</feature>
<keyword evidence="4 7" id="KW-0812">Transmembrane</keyword>
<gene>
    <name evidence="9" type="ORF">WN67_24190</name>
</gene>
<accession>A0A0M2JWY2</accession>
<dbReference type="InterPro" id="IPR020846">
    <property type="entry name" value="MFS_dom"/>
</dbReference>
<dbReference type="PANTHER" id="PTHR42718:SF47">
    <property type="entry name" value="METHYL VIOLOGEN RESISTANCE PROTEIN SMVA"/>
    <property type="match status" value="1"/>
</dbReference>
<proteinExistence type="predicted"/>
<dbReference type="GO" id="GO:0005886">
    <property type="term" value="C:plasma membrane"/>
    <property type="evidence" value="ECO:0007669"/>
    <property type="project" value="UniProtKB-SubCell"/>
</dbReference>
<feature type="transmembrane region" description="Helical" evidence="7">
    <location>
        <begin position="274"/>
        <end position="295"/>
    </location>
</feature>
<dbReference type="EMBL" id="LAUZ02000104">
    <property type="protein sequence ID" value="KKE99411.1"/>
    <property type="molecule type" value="Genomic_DNA"/>
</dbReference>
<evidence type="ECO:0000256" key="2">
    <source>
        <dbReference type="ARBA" id="ARBA00022448"/>
    </source>
</evidence>
<dbReference type="RefSeq" id="WP_046365611.1">
    <property type="nucleotide sequence ID" value="NZ_LAUZ02000104.1"/>
</dbReference>
<dbReference type="SUPFAM" id="SSF103473">
    <property type="entry name" value="MFS general substrate transporter"/>
    <property type="match status" value="1"/>
</dbReference>
<evidence type="ECO:0000313" key="9">
    <source>
        <dbReference type="EMBL" id="KKE99411.1"/>
    </source>
</evidence>
<feature type="transmembrane region" description="Helical" evidence="7">
    <location>
        <begin position="478"/>
        <end position="497"/>
    </location>
</feature>
<evidence type="ECO:0000259" key="8">
    <source>
        <dbReference type="PROSITE" id="PS50850"/>
    </source>
</evidence>
<dbReference type="Gene3D" id="1.20.1720.10">
    <property type="entry name" value="Multidrug resistance protein D"/>
    <property type="match status" value="1"/>
</dbReference>
<dbReference type="AlphaFoldDB" id="A0A0M2JWY2"/>
<name>A0A0M2JWY2_9MYCO</name>
<keyword evidence="6 7" id="KW-0472">Membrane</keyword>
<evidence type="ECO:0000256" key="6">
    <source>
        <dbReference type="ARBA" id="ARBA00023136"/>
    </source>
</evidence>
<reference evidence="9 10" key="1">
    <citation type="journal article" date="2015" name="Genome Announc.">
        <title>Draft Genome Sequence of Mycobacterium obuense Strain UC1, Isolated from Patient Sputum.</title>
        <authorList>
            <person name="Greninger A.L."/>
            <person name="Cunningham G."/>
            <person name="Hsu E.D."/>
            <person name="Yu J.M."/>
            <person name="Chiu C.Y."/>
            <person name="Miller S."/>
        </authorList>
    </citation>
    <scope>NUCLEOTIDE SEQUENCE [LARGE SCALE GENOMIC DNA]</scope>
    <source>
        <strain evidence="9 10">UC1</strain>
    </source>
</reference>
<dbReference type="InterPro" id="IPR011701">
    <property type="entry name" value="MFS"/>
</dbReference>
<dbReference type="InterPro" id="IPR036259">
    <property type="entry name" value="MFS_trans_sf"/>
</dbReference>
<feature type="transmembrane region" description="Helical" evidence="7">
    <location>
        <begin position="209"/>
        <end position="230"/>
    </location>
</feature>
<feature type="transmembrane region" description="Helical" evidence="7">
    <location>
        <begin position="364"/>
        <end position="386"/>
    </location>
</feature>
<dbReference type="PANTHER" id="PTHR42718">
    <property type="entry name" value="MAJOR FACILITATOR SUPERFAMILY MULTIDRUG TRANSPORTER MFSC"/>
    <property type="match status" value="1"/>
</dbReference>
<feature type="transmembrane region" description="Helical" evidence="7">
    <location>
        <begin position="340"/>
        <end position="358"/>
    </location>
</feature>
<evidence type="ECO:0000256" key="7">
    <source>
        <dbReference type="SAM" id="Phobius"/>
    </source>
</evidence>
<feature type="transmembrane region" description="Helical" evidence="7">
    <location>
        <begin position="87"/>
        <end position="106"/>
    </location>
</feature>
<sequence length="517" mass="53244">MNTRPRVEAAPVKAGLREWSALGVLMLATVLLAIDGTVLYLAVPALTADIAPTATQMLWIGDVYSFALAGLLVTMGNLADRIGRKRLLLIGSIGFGLASALAAFSTTPEMLIAARVLLGVAGATIMPSTLSIARNLFTDPVQRTTAIAAWTAGATGGAALGPLVGGLLLEHYWWGSVFLINVPLMIVVVIAGILLIPESKNPDGGRLDLTSAALSVAAIVSIVFAVKHAVGTGLDWTVPATVALGVGAGWAFLLRQRALTQPLVDVSLFRLPAFSGAVAADTIAIFAFIGVMFFFSQHLQLVMGMTPFQAGLAELPATIATVVVVGIVGYLLTRLGRGRAIAAGLALSALGLVGLAITEGWSTYWGMGISLAVIGLGVGAAMTLSTDAVVSAAPPERAGAAASIAETAYEFGVALGIAVLGTLHTLVYRASLQIPENVSTADRDALHDSLATATYRLPDSPDLLEHAQHAFTSGVQTVSLIAAALLVIAAAVAFKVIPSQGEPTHSRRNGSIRGVVR</sequence>
<dbReference type="InterPro" id="IPR005829">
    <property type="entry name" value="Sugar_transporter_CS"/>
</dbReference>
<keyword evidence="2" id="KW-0813">Transport</keyword>
<dbReference type="Gene3D" id="1.20.1250.20">
    <property type="entry name" value="MFS general substrate transporter like domains"/>
    <property type="match status" value="1"/>
</dbReference>
<dbReference type="PATRIC" id="fig|1807.13.peg.5447"/>
<feature type="transmembrane region" description="Helical" evidence="7">
    <location>
        <begin position="171"/>
        <end position="197"/>
    </location>
</feature>
<dbReference type="PROSITE" id="PS00216">
    <property type="entry name" value="SUGAR_TRANSPORT_1"/>
    <property type="match status" value="1"/>
</dbReference>
<keyword evidence="10" id="KW-1185">Reference proteome</keyword>
<evidence type="ECO:0000256" key="3">
    <source>
        <dbReference type="ARBA" id="ARBA00022475"/>
    </source>
</evidence>
<comment type="caution">
    <text evidence="9">The sequence shown here is derived from an EMBL/GenBank/DDBJ whole genome shotgun (WGS) entry which is preliminary data.</text>
</comment>
<evidence type="ECO:0000256" key="1">
    <source>
        <dbReference type="ARBA" id="ARBA00004651"/>
    </source>
</evidence>
<keyword evidence="3" id="KW-1003">Cell membrane</keyword>
<dbReference type="PROSITE" id="PS50850">
    <property type="entry name" value="MFS"/>
    <property type="match status" value="1"/>
</dbReference>
<comment type="subcellular location">
    <subcellularLocation>
        <location evidence="1">Cell membrane</location>
        <topology evidence="1">Multi-pass membrane protein</topology>
    </subcellularLocation>
</comment>
<evidence type="ECO:0000313" key="10">
    <source>
        <dbReference type="Proteomes" id="UP000034150"/>
    </source>
</evidence>
<protein>
    <submittedName>
        <fullName evidence="9">MFS transporter</fullName>
    </submittedName>
</protein>
<dbReference type="Pfam" id="PF07690">
    <property type="entry name" value="MFS_1"/>
    <property type="match status" value="1"/>
</dbReference>
<feature type="transmembrane region" description="Helical" evidence="7">
    <location>
        <begin position="145"/>
        <end position="165"/>
    </location>
</feature>
<feature type="transmembrane region" description="Helical" evidence="7">
    <location>
        <begin position="63"/>
        <end position="80"/>
    </location>
</feature>
<dbReference type="GO" id="GO:0022857">
    <property type="term" value="F:transmembrane transporter activity"/>
    <property type="evidence" value="ECO:0007669"/>
    <property type="project" value="InterPro"/>
</dbReference>
<feature type="transmembrane region" description="Helical" evidence="7">
    <location>
        <begin position="315"/>
        <end position="333"/>
    </location>
</feature>